<keyword evidence="2" id="KW-0238">DNA-binding</keyword>
<proteinExistence type="predicted"/>
<dbReference type="Proteomes" id="UP000276542">
    <property type="component" value="Unassembled WGS sequence"/>
</dbReference>
<feature type="domain" description="Helix-turn-helix" evidence="1">
    <location>
        <begin position="4"/>
        <end position="54"/>
    </location>
</feature>
<dbReference type="RefSeq" id="WP_120060525.1">
    <property type="nucleotide sequence ID" value="NZ_QYRP01000002.1"/>
</dbReference>
<dbReference type="InterPro" id="IPR010093">
    <property type="entry name" value="SinI_DNA-bd"/>
</dbReference>
<dbReference type="OrthoDB" id="194758at2"/>
<name>A0A3A5HET6_9ACTN</name>
<dbReference type="Gene3D" id="1.10.10.10">
    <property type="entry name" value="Winged helix-like DNA-binding domain superfamily/Winged helix DNA-binding domain"/>
    <property type="match status" value="1"/>
</dbReference>
<dbReference type="SUPFAM" id="SSF46955">
    <property type="entry name" value="Putative DNA-binding domain"/>
    <property type="match status" value="1"/>
</dbReference>
<gene>
    <name evidence="2" type="ORF">D4739_10245</name>
</gene>
<dbReference type="EMBL" id="QYRP01000002">
    <property type="protein sequence ID" value="RJS46554.1"/>
    <property type="molecule type" value="Genomic_DNA"/>
</dbReference>
<reference evidence="3" key="1">
    <citation type="submission" date="2018-09" db="EMBL/GenBank/DDBJ databases">
        <authorList>
            <person name="Zhu H."/>
        </authorList>
    </citation>
    <scope>NUCLEOTIDE SEQUENCE [LARGE SCALE GENOMIC DNA]</scope>
    <source>
        <strain evidence="3">K1W22B-1</strain>
    </source>
</reference>
<dbReference type="NCBIfam" id="TIGR01764">
    <property type="entry name" value="excise"/>
    <property type="match status" value="1"/>
</dbReference>
<accession>A0A3A5HET6</accession>
<dbReference type="InterPro" id="IPR036388">
    <property type="entry name" value="WH-like_DNA-bd_sf"/>
</dbReference>
<dbReference type="InterPro" id="IPR009061">
    <property type="entry name" value="DNA-bd_dom_put_sf"/>
</dbReference>
<sequence length="56" mass="6512">MDKLMTTEEVSELLGIPVTTLYQWRHKGSGPRCIRVGRHLRYAVAELERWLDEQAA</sequence>
<comment type="caution">
    <text evidence="2">The sequence shown here is derived from an EMBL/GenBank/DDBJ whole genome shotgun (WGS) entry which is preliminary data.</text>
</comment>
<evidence type="ECO:0000259" key="1">
    <source>
        <dbReference type="Pfam" id="PF12728"/>
    </source>
</evidence>
<dbReference type="GO" id="GO:0003677">
    <property type="term" value="F:DNA binding"/>
    <property type="evidence" value="ECO:0007669"/>
    <property type="project" value="UniProtKB-KW"/>
</dbReference>
<organism evidence="2 3">
    <name type="scientific">Nocardioides cavernaquae</name>
    <dbReference type="NCBI Taxonomy" id="2321396"/>
    <lineage>
        <taxon>Bacteria</taxon>
        <taxon>Bacillati</taxon>
        <taxon>Actinomycetota</taxon>
        <taxon>Actinomycetes</taxon>
        <taxon>Propionibacteriales</taxon>
        <taxon>Nocardioidaceae</taxon>
        <taxon>Nocardioides</taxon>
    </lineage>
</organism>
<evidence type="ECO:0000313" key="2">
    <source>
        <dbReference type="EMBL" id="RJS46554.1"/>
    </source>
</evidence>
<evidence type="ECO:0000313" key="3">
    <source>
        <dbReference type="Proteomes" id="UP000276542"/>
    </source>
</evidence>
<dbReference type="Pfam" id="PF12728">
    <property type="entry name" value="HTH_17"/>
    <property type="match status" value="1"/>
</dbReference>
<keyword evidence="3" id="KW-1185">Reference proteome</keyword>
<protein>
    <submittedName>
        <fullName evidence="2">DNA-binding protein</fullName>
    </submittedName>
</protein>
<dbReference type="AlphaFoldDB" id="A0A3A5HET6"/>
<dbReference type="InterPro" id="IPR041657">
    <property type="entry name" value="HTH_17"/>
</dbReference>